<protein>
    <recommendedName>
        <fullName evidence="4">Nuclear matrix protein</fullName>
    </recommendedName>
</protein>
<feature type="region of interest" description="Disordered" evidence="1">
    <location>
        <begin position="345"/>
        <end position="377"/>
    </location>
</feature>
<evidence type="ECO:0008006" key="4">
    <source>
        <dbReference type="Google" id="ProtNLM"/>
    </source>
</evidence>
<feature type="compositionally biased region" description="Polar residues" evidence="1">
    <location>
        <begin position="345"/>
        <end position="355"/>
    </location>
</feature>
<reference evidence="2 3" key="1">
    <citation type="submission" date="2017-03" db="EMBL/GenBank/DDBJ databases">
        <title>Genomes of endolithic fungi from Antarctica.</title>
        <authorList>
            <person name="Coleine C."/>
            <person name="Masonjones S."/>
            <person name="Stajich J.E."/>
        </authorList>
    </citation>
    <scope>NUCLEOTIDE SEQUENCE [LARGE SCALE GENOMIC DNA]</scope>
    <source>
        <strain evidence="2 3">CCFEE 6314</strain>
    </source>
</reference>
<feature type="region of interest" description="Disordered" evidence="1">
    <location>
        <begin position="216"/>
        <end position="298"/>
    </location>
</feature>
<dbReference type="OrthoDB" id="10257415at2759"/>
<feature type="compositionally biased region" description="Polar residues" evidence="1">
    <location>
        <begin position="640"/>
        <end position="652"/>
    </location>
</feature>
<dbReference type="AlphaFoldDB" id="A0A438NE10"/>
<feature type="compositionally biased region" description="Basic and acidic residues" evidence="1">
    <location>
        <begin position="223"/>
        <end position="232"/>
    </location>
</feature>
<accession>A0A438NE10</accession>
<dbReference type="PANTHER" id="PTHR13265">
    <property type="entry name" value="THO COMPLEX SUBUNIT 1"/>
    <property type="match status" value="1"/>
</dbReference>
<sequence>MSISDIPLFTTYKDLLEDSINSLSDIHQDILNDTPIDNTDVSSLLESIRSLRPTLDTSESQSQTKAAPPHPHNAIIESVARDLLVTAVATVEISEPAFAYVWILLDIITILSDHEFCDPGLGLWLIEDLLDAQTIDGCRKVFDYLESRRERLTAKHFKTKSLVVLRCCNDLLRRLSRAEDTVFCGRVFIFLFQSFPLGDKSSVNLRGEFHVENVTTFDSSPQKSEDAIKPMDLDPTSTAAQPGSQTPQHIPSGAQTPVSASLSHDAAEVNVKSATATARGTPVPRGIKTDPKQEALPPPDLDALYPRFWTLQSFFSAPTRLFEPANMSTFKDGIELTLTTFKSISQTSAPTTNPTDIKRGLKRKRTDLDPSNTSSTFNPKYLTNRDLFDLELHDPSFRRHILVQALIMLDFLLSLSLTSKAKSANDKLTNKSVLYGFTLAEEDAKWAGSTRSSIALYLQQSGGSGNEGKFYYRMVDMVLSRDKNWVRWKAESCPTISQEGVSAQEYVQARDHLSSQVEKSKAALTAPPGSADLAFLSKHEPLEALKHPSKRRKLPTLDDYYKGIQTDELDLDFAMDDDEKNEIEERKAGKVWRALRASGRRFVLCEKIQYGTKLDALVKPDVDDEAAAATEPKNEEVDAQPSTEAEQKQTNGNHDEMETADSTTGKAAEVDVDVDVKDEIETDTKDEADALNTSTKDEEGGREPQQDNVQDTDSKGATDVDAEMVDVPANLEEYGDGNVISENTGREGSHESGEAEG</sequence>
<dbReference type="Pfam" id="PF11957">
    <property type="entry name" value="efThoc1"/>
    <property type="match status" value="1"/>
</dbReference>
<feature type="compositionally biased region" description="Basic and acidic residues" evidence="1">
    <location>
        <begin position="744"/>
        <end position="757"/>
    </location>
</feature>
<evidence type="ECO:0000313" key="2">
    <source>
        <dbReference type="EMBL" id="RVX73921.1"/>
    </source>
</evidence>
<feature type="region of interest" description="Disordered" evidence="1">
    <location>
        <begin position="625"/>
        <end position="757"/>
    </location>
</feature>
<feature type="compositionally biased region" description="Basic and acidic residues" evidence="1">
    <location>
        <begin position="674"/>
        <end position="688"/>
    </location>
</feature>
<dbReference type="VEuPathDB" id="FungiDB:PV10_02426"/>
<comment type="caution">
    <text evidence="2">The sequence shown here is derived from an EMBL/GenBank/DDBJ whole genome shotgun (WGS) entry which is preliminary data.</text>
</comment>
<evidence type="ECO:0000256" key="1">
    <source>
        <dbReference type="SAM" id="MobiDB-lite"/>
    </source>
</evidence>
<dbReference type="GO" id="GO:0000445">
    <property type="term" value="C:THO complex part of transcription export complex"/>
    <property type="evidence" value="ECO:0007669"/>
    <property type="project" value="TreeGrafter"/>
</dbReference>
<feature type="compositionally biased region" description="Polar residues" evidence="1">
    <location>
        <begin position="235"/>
        <end position="262"/>
    </location>
</feature>
<dbReference type="GO" id="GO:0006406">
    <property type="term" value="P:mRNA export from nucleus"/>
    <property type="evidence" value="ECO:0007669"/>
    <property type="project" value="TreeGrafter"/>
</dbReference>
<gene>
    <name evidence="2" type="ORF">B0A52_02811</name>
</gene>
<name>A0A438NE10_EXOME</name>
<proteinExistence type="predicted"/>
<evidence type="ECO:0000313" key="3">
    <source>
        <dbReference type="Proteomes" id="UP000288859"/>
    </source>
</evidence>
<dbReference type="PANTHER" id="PTHR13265:SF0">
    <property type="entry name" value="HPR1"/>
    <property type="match status" value="1"/>
</dbReference>
<dbReference type="Proteomes" id="UP000288859">
    <property type="component" value="Unassembled WGS sequence"/>
</dbReference>
<organism evidence="2 3">
    <name type="scientific">Exophiala mesophila</name>
    <name type="common">Black yeast-like fungus</name>
    <dbReference type="NCBI Taxonomy" id="212818"/>
    <lineage>
        <taxon>Eukaryota</taxon>
        <taxon>Fungi</taxon>
        <taxon>Dikarya</taxon>
        <taxon>Ascomycota</taxon>
        <taxon>Pezizomycotina</taxon>
        <taxon>Eurotiomycetes</taxon>
        <taxon>Chaetothyriomycetidae</taxon>
        <taxon>Chaetothyriales</taxon>
        <taxon>Herpotrichiellaceae</taxon>
        <taxon>Exophiala</taxon>
    </lineage>
</organism>
<dbReference type="EMBL" id="NAJM01000006">
    <property type="protein sequence ID" value="RVX73921.1"/>
    <property type="molecule type" value="Genomic_DNA"/>
</dbReference>
<feature type="compositionally biased region" description="Basic and acidic residues" evidence="1">
    <location>
        <begin position="695"/>
        <end position="705"/>
    </location>
</feature>
<dbReference type="InterPro" id="IPR021861">
    <property type="entry name" value="THO_THOC1"/>
</dbReference>